<dbReference type="Pfam" id="PF01757">
    <property type="entry name" value="Acyl_transf_3"/>
    <property type="match status" value="1"/>
</dbReference>
<keyword evidence="4" id="KW-1185">Reference proteome</keyword>
<dbReference type="PANTHER" id="PTHR11161:SF0">
    <property type="entry name" value="O-ACYLTRANSFERASE LIKE PROTEIN"/>
    <property type="match status" value="1"/>
</dbReference>
<dbReference type="eggNOG" id="KOG3700">
    <property type="taxonomic scope" value="Eukaryota"/>
</dbReference>
<organism evidence="3 4">
    <name type="scientific">Danaus plexippus plexippus</name>
    <dbReference type="NCBI Taxonomy" id="278856"/>
    <lineage>
        <taxon>Eukaryota</taxon>
        <taxon>Metazoa</taxon>
        <taxon>Ecdysozoa</taxon>
        <taxon>Arthropoda</taxon>
        <taxon>Hexapoda</taxon>
        <taxon>Insecta</taxon>
        <taxon>Pterygota</taxon>
        <taxon>Neoptera</taxon>
        <taxon>Endopterygota</taxon>
        <taxon>Lepidoptera</taxon>
        <taxon>Glossata</taxon>
        <taxon>Ditrysia</taxon>
        <taxon>Papilionoidea</taxon>
        <taxon>Nymphalidae</taxon>
        <taxon>Danainae</taxon>
        <taxon>Danaini</taxon>
        <taxon>Danaina</taxon>
        <taxon>Danaus</taxon>
        <taxon>Danaus</taxon>
    </lineage>
</organism>
<keyword evidence="1" id="KW-1133">Transmembrane helix</keyword>
<evidence type="ECO:0000313" key="3">
    <source>
        <dbReference type="EMBL" id="OWR49274.1"/>
    </source>
</evidence>
<dbReference type="KEGG" id="dpl:KGM_215327"/>
<feature type="transmembrane region" description="Helical" evidence="1">
    <location>
        <begin position="671"/>
        <end position="688"/>
    </location>
</feature>
<dbReference type="InterPro" id="IPR052728">
    <property type="entry name" value="O2_lipid_transport_reg"/>
</dbReference>
<feature type="transmembrane region" description="Helical" evidence="1">
    <location>
        <begin position="610"/>
        <end position="630"/>
    </location>
</feature>
<protein>
    <submittedName>
        <fullName evidence="3">Nose resistant to fluoxetine protein 6</fullName>
    </submittedName>
</protein>
<keyword evidence="1" id="KW-0472">Membrane</keyword>
<feature type="domain" description="Acyltransferase 3" evidence="2">
    <location>
        <begin position="385"/>
        <end position="721"/>
    </location>
</feature>
<feature type="transmembrane region" description="Helical" evidence="1">
    <location>
        <begin position="389"/>
        <end position="408"/>
    </location>
</feature>
<evidence type="ECO:0000313" key="4">
    <source>
        <dbReference type="Proteomes" id="UP000007151"/>
    </source>
</evidence>
<feature type="transmembrane region" description="Helical" evidence="1">
    <location>
        <begin position="208"/>
        <end position="230"/>
    </location>
</feature>
<feature type="transmembrane region" description="Helical" evidence="1">
    <location>
        <begin position="571"/>
        <end position="590"/>
    </location>
</feature>
<dbReference type="GO" id="GO:0016747">
    <property type="term" value="F:acyltransferase activity, transferring groups other than amino-acyl groups"/>
    <property type="evidence" value="ECO:0007669"/>
    <property type="project" value="InterPro"/>
</dbReference>
<keyword evidence="1" id="KW-0812">Transmembrane</keyword>
<evidence type="ECO:0000259" key="2">
    <source>
        <dbReference type="Pfam" id="PF01757"/>
    </source>
</evidence>
<feature type="transmembrane region" description="Helical" evidence="1">
    <location>
        <begin position="735"/>
        <end position="759"/>
    </location>
</feature>
<evidence type="ECO:0000256" key="1">
    <source>
        <dbReference type="SAM" id="Phobius"/>
    </source>
</evidence>
<dbReference type="AlphaFoldDB" id="A0A212F6C7"/>
<reference evidence="3 4" key="1">
    <citation type="journal article" date="2011" name="Cell">
        <title>The monarch butterfly genome yields insights into long-distance migration.</title>
        <authorList>
            <person name="Zhan S."/>
            <person name="Merlin C."/>
            <person name="Boore J.L."/>
            <person name="Reppert S.M."/>
        </authorList>
    </citation>
    <scope>NUCLEOTIDE SEQUENCE [LARGE SCALE GENOMIC DNA]</scope>
    <source>
        <strain evidence="3">F-2</strain>
    </source>
</reference>
<sequence length="776" mass="87224">MENLFIVFDPSYLSYVWPKIKNGVHLNLGHYCWEDVSVFLKDLAEGRAWAYKERVLKNLYELQNRLGKDDSYKSQNNETFGEFYNGDYLNTLMRREKFGGNVAEWSSMVQRDELMRKMVRSDNDAAVSLAYTALQVDLNITKITLLKSYKVTLGLCLPRSCVPQDVLSIINFSIMLNDNLKTNKTVSRTIKITSLRHVESFYDIRTDFGAVSLLMVTLTLIVIAFIATIIDFELIKFKPYVKTSSFDIEQYNDNQNRNGHHNNHFSKQTHRIDETLAANLNEIKKAMREKGVPPSVTLDVMTQARKEGITSCRRCGKYKKQCPNLTKQNVEPCATVKYNSSASLTTEYKMENTVCKNLLLSFSFKHSWARIFNTNIANKNLALVHAMKITAVLWIVLVHVAAVVWYNADNSMDINDDSTMFYVLCSGTLAFDLLFFVSGVFSSQHFFYLKSRYSAQELVSMGGVCGEMLQLICFITNRAVRLLPPYLFTIFLTSVLARVARDTAVLSTPERDYDTCDSYWWRNILYLNNLYPQQEQCMQVSWYLSSESQLHGAMSLACLLVALYRRRTAALLVLVVVLTAVTVDVTRAISDLGQRVSSSFSLYSLMVSRPWGGVPSYCLGALVGWLLHVTEGRCAVNRTTSLCLWSSSALCVVSSLLVSGRGPRWTAAAHLAWPVGLVWPMLAGATTYSDVTRGLVSSPVVAGVSRLCYTTLVCHGAVCRALLLSAGTALCSDLSCLFCYFAGCALVSLCASLCLSLLVEMPSCCLLRRISDYTYR</sequence>
<dbReference type="Proteomes" id="UP000007151">
    <property type="component" value="Unassembled WGS sequence"/>
</dbReference>
<feature type="transmembrane region" description="Helical" evidence="1">
    <location>
        <begin position="700"/>
        <end position="723"/>
    </location>
</feature>
<gene>
    <name evidence="3" type="ORF">KGM_215327</name>
</gene>
<dbReference type="EMBL" id="AGBW02010064">
    <property type="protein sequence ID" value="OWR49274.1"/>
    <property type="molecule type" value="Genomic_DNA"/>
</dbReference>
<dbReference type="InParanoid" id="A0A212F6C7"/>
<accession>A0A212F6C7</accession>
<feature type="transmembrane region" description="Helical" evidence="1">
    <location>
        <begin position="420"/>
        <end position="442"/>
    </location>
</feature>
<dbReference type="PANTHER" id="PTHR11161">
    <property type="entry name" value="O-ACYLTRANSFERASE"/>
    <property type="match status" value="1"/>
</dbReference>
<dbReference type="STRING" id="278856.A0A212F6C7"/>
<comment type="caution">
    <text evidence="3">The sequence shown here is derived from an EMBL/GenBank/DDBJ whole genome shotgun (WGS) entry which is preliminary data.</text>
</comment>
<name>A0A212F6C7_DANPL</name>
<proteinExistence type="predicted"/>
<dbReference type="InterPro" id="IPR002656">
    <property type="entry name" value="Acyl_transf_3_dom"/>
</dbReference>